<keyword evidence="2" id="KW-0134">Cell wall</keyword>
<comment type="caution">
    <text evidence="9">The sequence shown here is derived from an EMBL/GenBank/DDBJ whole genome shotgun (WGS) entry which is preliminary data.</text>
</comment>
<dbReference type="NCBIfam" id="TIGR01167">
    <property type="entry name" value="LPXTG_anchor"/>
    <property type="match status" value="1"/>
</dbReference>
<dbReference type="Proteomes" id="UP000182077">
    <property type="component" value="Unassembled WGS sequence"/>
</dbReference>
<feature type="region of interest" description="Disordered" evidence="6">
    <location>
        <begin position="132"/>
        <end position="153"/>
    </location>
</feature>
<comment type="similarity">
    <text evidence="1">Belongs to the serine-aspartate repeat-containing protein (SDr) family.</text>
</comment>
<dbReference type="SUPFAM" id="SSF49478">
    <property type="entry name" value="Cna protein B-type domain"/>
    <property type="match status" value="1"/>
</dbReference>
<dbReference type="InterPro" id="IPR041033">
    <property type="entry name" value="SpaA_PFL_dom_1"/>
</dbReference>
<keyword evidence="10" id="KW-1185">Reference proteome</keyword>
<keyword evidence="5" id="KW-0572">Peptidoglycan-anchor</keyword>
<evidence type="ECO:0000259" key="8">
    <source>
        <dbReference type="PROSITE" id="PS50847"/>
    </source>
</evidence>
<evidence type="ECO:0000256" key="6">
    <source>
        <dbReference type="SAM" id="MobiDB-lite"/>
    </source>
</evidence>
<gene>
    <name evidence="9" type="ORF">RV04_GL000337</name>
</gene>
<evidence type="ECO:0000256" key="1">
    <source>
        <dbReference type="ARBA" id="ARBA00007257"/>
    </source>
</evidence>
<evidence type="ECO:0000256" key="3">
    <source>
        <dbReference type="ARBA" id="ARBA00022525"/>
    </source>
</evidence>
<dbReference type="AlphaFoldDB" id="A0A1L8TS29"/>
<evidence type="ECO:0000256" key="2">
    <source>
        <dbReference type="ARBA" id="ARBA00022512"/>
    </source>
</evidence>
<evidence type="ECO:0000313" key="10">
    <source>
        <dbReference type="Proteomes" id="UP000182077"/>
    </source>
</evidence>
<keyword evidence="7" id="KW-0812">Transmembrane</keyword>
<dbReference type="STRING" id="249189.RV04_GL000337"/>
<keyword evidence="3" id="KW-0964">Secreted</keyword>
<keyword evidence="7" id="KW-1133">Transmembrane helix</keyword>
<keyword evidence="4" id="KW-0732">Signal</keyword>
<evidence type="ECO:0000256" key="7">
    <source>
        <dbReference type="SAM" id="Phobius"/>
    </source>
</evidence>
<keyword evidence="7" id="KW-0472">Membrane</keyword>
<feature type="transmembrane region" description="Helical" evidence="7">
    <location>
        <begin position="166"/>
        <end position="184"/>
    </location>
</feature>
<feature type="compositionally biased region" description="Polar residues" evidence="6">
    <location>
        <begin position="132"/>
        <end position="142"/>
    </location>
</feature>
<feature type="domain" description="Gram-positive cocci surface proteins LPxTG" evidence="8">
    <location>
        <begin position="156"/>
        <end position="189"/>
    </location>
</feature>
<dbReference type="InterPro" id="IPR013783">
    <property type="entry name" value="Ig-like_fold"/>
</dbReference>
<dbReference type="InterPro" id="IPR019931">
    <property type="entry name" value="LPXTG_anchor"/>
</dbReference>
<dbReference type="PANTHER" id="PTHR36108:SF13">
    <property type="entry name" value="COLOSSIN-B-RELATED"/>
    <property type="match status" value="1"/>
</dbReference>
<proteinExistence type="inferred from homology"/>
<reference evidence="9 10" key="1">
    <citation type="submission" date="2014-12" db="EMBL/GenBank/DDBJ databases">
        <title>Draft genome sequences of 29 type strains of Enterococci.</title>
        <authorList>
            <person name="Zhong Z."/>
            <person name="Sun Z."/>
            <person name="Liu W."/>
            <person name="Zhang W."/>
            <person name="Zhang H."/>
        </authorList>
    </citation>
    <scope>NUCLEOTIDE SEQUENCE [LARGE SCALE GENOMIC DNA]</scope>
    <source>
        <strain evidence="9 10">DSM 17122</strain>
    </source>
</reference>
<organism evidence="9 10">
    <name type="scientific">Enterococcus hermanniensis</name>
    <dbReference type="NCBI Taxonomy" id="249189"/>
    <lineage>
        <taxon>Bacteria</taxon>
        <taxon>Bacillati</taxon>
        <taxon>Bacillota</taxon>
        <taxon>Bacilli</taxon>
        <taxon>Lactobacillales</taxon>
        <taxon>Enterococcaceae</taxon>
        <taxon>Enterococcus</taxon>
    </lineage>
</organism>
<name>A0A1L8TS29_9ENTE</name>
<dbReference type="PROSITE" id="PS50847">
    <property type="entry name" value="GRAM_POS_ANCHORING"/>
    <property type="match status" value="1"/>
</dbReference>
<sequence>MLKEVKAPTGYILDTTAHKFTVYPQVGKVTATQLGTLENYQGSVELTKVDTANVNQTLAGANFQLLDANHKVVKTDLTTNGQGQITVTGLAPGKYAFKETKAPNGYQLATQTIDFTIAASHKGQPVTVKVTAENTKTPPSSNHKNHSRGNSHKWYYPKTGEEKARFLAIIGGVIIIVVIGLIVWRKKRQ</sequence>
<evidence type="ECO:0000313" key="9">
    <source>
        <dbReference type="EMBL" id="OJG47090.1"/>
    </source>
</evidence>
<dbReference type="Pfam" id="PF00746">
    <property type="entry name" value="Gram_pos_anchor"/>
    <property type="match status" value="1"/>
</dbReference>
<evidence type="ECO:0000256" key="4">
    <source>
        <dbReference type="ARBA" id="ARBA00022729"/>
    </source>
</evidence>
<dbReference type="Pfam" id="PF17802">
    <property type="entry name" value="SpaA"/>
    <property type="match status" value="1"/>
</dbReference>
<evidence type="ECO:0000256" key="5">
    <source>
        <dbReference type="ARBA" id="ARBA00023088"/>
    </source>
</evidence>
<dbReference type="EMBL" id="JXKQ01000001">
    <property type="protein sequence ID" value="OJG47090.1"/>
    <property type="molecule type" value="Genomic_DNA"/>
</dbReference>
<dbReference type="Gene3D" id="2.60.40.10">
    <property type="entry name" value="Immunoglobulins"/>
    <property type="match status" value="2"/>
</dbReference>
<protein>
    <recommendedName>
        <fullName evidence="8">Gram-positive cocci surface proteins LPxTG domain-containing protein</fullName>
    </recommendedName>
</protein>
<dbReference type="PANTHER" id="PTHR36108">
    <property type="entry name" value="COLOSSIN-B-RELATED"/>
    <property type="match status" value="1"/>
</dbReference>
<accession>A0A1L8TS29</accession>